<accession>A0A1Q2GU05</accession>
<evidence type="ECO:0000256" key="1">
    <source>
        <dbReference type="SAM" id="MobiDB-lite"/>
    </source>
</evidence>
<evidence type="ECO:0000313" key="2">
    <source>
        <dbReference type="EMBL" id="AQP98603.1"/>
    </source>
</evidence>
<proteinExistence type="predicted"/>
<feature type="compositionally biased region" description="Basic and acidic residues" evidence="1">
    <location>
        <begin position="1"/>
        <end position="39"/>
    </location>
</feature>
<dbReference type="EMBL" id="CP019628">
    <property type="protein sequence ID" value="AQP98603.1"/>
    <property type="molecule type" value="Genomic_DNA"/>
</dbReference>
<gene>
    <name evidence="2" type="ORF">B0W48_01590</name>
</gene>
<dbReference type="RefSeq" id="WP_077535330.1">
    <property type="nucleotide sequence ID" value="NZ_CP019628.1"/>
</dbReference>
<evidence type="ECO:0000313" key="3">
    <source>
        <dbReference type="Proteomes" id="UP000188243"/>
    </source>
</evidence>
<dbReference type="Proteomes" id="UP000188243">
    <property type="component" value="Chromosome"/>
</dbReference>
<protein>
    <submittedName>
        <fullName evidence="2">Uncharacterized protein</fullName>
    </submittedName>
</protein>
<organism evidence="2 3">
    <name type="scientific">Pseudoalteromonas aliena</name>
    <dbReference type="NCBI Taxonomy" id="247523"/>
    <lineage>
        <taxon>Bacteria</taxon>
        <taxon>Pseudomonadati</taxon>
        <taxon>Pseudomonadota</taxon>
        <taxon>Gammaproteobacteria</taxon>
        <taxon>Alteromonadales</taxon>
        <taxon>Pseudoalteromonadaceae</taxon>
        <taxon>Pseudoalteromonas</taxon>
    </lineage>
</organism>
<dbReference type="AlphaFoldDB" id="A0A1Q2GU05"/>
<dbReference type="STRING" id="247523.B0W48_01590"/>
<reference evidence="2 3" key="1">
    <citation type="submission" date="2017-02" db="EMBL/GenBank/DDBJ databases">
        <title>Complete genome sequence of the cold-active Pseudoalteromonas aliena strain EH1 isolated from Arctic seawater.</title>
        <authorList>
            <person name="Kim E."/>
            <person name="Heo E."/>
            <person name="Kim H."/>
            <person name="Kim D."/>
        </authorList>
    </citation>
    <scope>NUCLEOTIDE SEQUENCE [LARGE SCALE GENOMIC DNA]</scope>
    <source>
        <strain evidence="2 3">EH1</strain>
    </source>
</reference>
<feature type="region of interest" description="Disordered" evidence="1">
    <location>
        <begin position="1"/>
        <end position="44"/>
    </location>
</feature>
<sequence>MLEAHIKRNKDDSVDGKTDYERLKKMTEGEIEENAKDDPDAPLLTDEELKKFKKVKKSKD</sequence>
<dbReference type="KEGG" id="paln:B0W48_01590"/>
<name>A0A1Q2GU05_9GAMM</name>